<feature type="domain" description="DUF7351" evidence="3">
    <location>
        <begin position="111"/>
        <end position="296"/>
    </location>
</feature>
<reference evidence="4 5" key="1">
    <citation type="submission" date="2016-10" db="EMBL/GenBank/DDBJ databases">
        <authorList>
            <person name="de Groot N.N."/>
        </authorList>
    </citation>
    <scope>NUCLEOTIDE SEQUENCE [LARGE SCALE GENOMIC DNA]</scope>
    <source>
        <strain evidence="4 5">CGMCC 1.10457</strain>
    </source>
</reference>
<evidence type="ECO:0000256" key="1">
    <source>
        <dbReference type="SAM" id="MobiDB-lite"/>
    </source>
</evidence>
<evidence type="ECO:0000313" key="4">
    <source>
        <dbReference type="EMBL" id="SFS08439.1"/>
    </source>
</evidence>
<dbReference type="OrthoDB" id="8482at2157"/>
<dbReference type="InterPro" id="IPR055771">
    <property type="entry name" value="DUF7347"/>
</dbReference>
<dbReference type="Proteomes" id="UP000199062">
    <property type="component" value="Unassembled WGS sequence"/>
</dbReference>
<organism evidence="4 5">
    <name type="scientific">Halomicrobium zhouii</name>
    <dbReference type="NCBI Taxonomy" id="767519"/>
    <lineage>
        <taxon>Archaea</taxon>
        <taxon>Methanobacteriati</taxon>
        <taxon>Methanobacteriota</taxon>
        <taxon>Stenosarchaea group</taxon>
        <taxon>Halobacteria</taxon>
        <taxon>Halobacteriales</taxon>
        <taxon>Haloarculaceae</taxon>
        <taxon>Halomicrobium</taxon>
    </lineage>
</organism>
<dbReference type="RefSeq" id="WP_089817929.1">
    <property type="nucleotide sequence ID" value="NZ_FOZK01000003.1"/>
</dbReference>
<dbReference type="InterPro" id="IPR055775">
    <property type="entry name" value="DUF7351"/>
</dbReference>
<dbReference type="SUPFAM" id="SSF46785">
    <property type="entry name" value="Winged helix' DNA-binding domain"/>
    <property type="match status" value="1"/>
</dbReference>
<dbReference type="EMBL" id="FOZK01000003">
    <property type="protein sequence ID" value="SFS08439.1"/>
    <property type="molecule type" value="Genomic_DNA"/>
</dbReference>
<dbReference type="InterPro" id="IPR036390">
    <property type="entry name" value="WH_DNA-bd_sf"/>
</dbReference>
<evidence type="ECO:0000259" key="2">
    <source>
        <dbReference type="Pfam" id="PF24038"/>
    </source>
</evidence>
<dbReference type="Pfam" id="PF24038">
    <property type="entry name" value="DUF7347"/>
    <property type="match status" value="1"/>
</dbReference>
<sequence>MTDHREDDEDAAETDVFTPSDAFQSLGGEARTAVLRALAADGPQQFSELHDASGVDTSAGFAYHLRQLDGHFVRQRADDRYELTWAGREVARGIRAGVYTDSVAVGPVELDERCPFCQETGLVAHAADNVTEVACEDCETPVLGLSLPPSGYAKRDDGSLPAALDSFYRHRIRSYGDGVCPDCGGAVTVAVEPASGGELADGGERDRDETAHGPVQATFDCEGCGRGLRCPLSLTVLDHPAVVSFYRDHGEDVRDRPVWNVGPEWREHVVSREPWCVLVSTRLDNDVLDLYVSVDGNIVEHRRRTVSDAGLGANRANLDPTGSAGGENGPADEMREDDATA</sequence>
<accession>A0A1I6LY87</accession>
<keyword evidence="5" id="KW-1185">Reference proteome</keyword>
<feature type="domain" description="DUF7347" evidence="2">
    <location>
        <begin position="19"/>
        <end position="93"/>
    </location>
</feature>
<feature type="region of interest" description="Disordered" evidence="1">
    <location>
        <begin position="310"/>
        <end position="341"/>
    </location>
</feature>
<evidence type="ECO:0000313" key="5">
    <source>
        <dbReference type="Proteomes" id="UP000199062"/>
    </source>
</evidence>
<name>A0A1I6LY87_9EURY</name>
<evidence type="ECO:0000259" key="3">
    <source>
        <dbReference type="Pfam" id="PF24042"/>
    </source>
</evidence>
<dbReference type="STRING" id="767519.SAMN05216559_3428"/>
<proteinExistence type="predicted"/>
<gene>
    <name evidence="4" type="ORF">SAMN05216559_3428</name>
</gene>
<dbReference type="Pfam" id="PF24042">
    <property type="entry name" value="DUF7351"/>
    <property type="match status" value="1"/>
</dbReference>
<dbReference type="InterPro" id="IPR036388">
    <property type="entry name" value="WH-like_DNA-bd_sf"/>
</dbReference>
<protein>
    <submittedName>
        <fullName evidence="4">Uncharacterized protein</fullName>
    </submittedName>
</protein>
<dbReference type="Gene3D" id="1.10.10.10">
    <property type="entry name" value="Winged helix-like DNA-binding domain superfamily/Winged helix DNA-binding domain"/>
    <property type="match status" value="1"/>
</dbReference>
<dbReference type="AlphaFoldDB" id="A0A1I6LY87"/>